<keyword evidence="1" id="KW-1133">Transmembrane helix</keyword>
<evidence type="ECO:0000256" key="1">
    <source>
        <dbReference type="SAM" id="Phobius"/>
    </source>
</evidence>
<evidence type="ECO:0000313" key="3">
    <source>
        <dbReference type="Proteomes" id="UP000028045"/>
    </source>
</evidence>
<organism evidence="2 3">
    <name type="scientific">Stachybotrys chartarum (strain CBS 109288 / IBT 7711)</name>
    <name type="common">Toxic black mold</name>
    <name type="synonym">Stilbospora chartarum</name>
    <dbReference type="NCBI Taxonomy" id="1280523"/>
    <lineage>
        <taxon>Eukaryota</taxon>
        <taxon>Fungi</taxon>
        <taxon>Dikarya</taxon>
        <taxon>Ascomycota</taxon>
        <taxon>Pezizomycotina</taxon>
        <taxon>Sordariomycetes</taxon>
        <taxon>Hypocreomycetidae</taxon>
        <taxon>Hypocreales</taxon>
        <taxon>Stachybotryaceae</taxon>
        <taxon>Stachybotrys</taxon>
    </lineage>
</organism>
<dbReference type="OrthoDB" id="5599753at2759"/>
<proteinExistence type="predicted"/>
<protein>
    <submittedName>
        <fullName evidence="2">Uncharacterized protein</fullName>
    </submittedName>
</protein>
<name>A0A084B5B8_STACB</name>
<dbReference type="EMBL" id="KL648018">
    <property type="protein sequence ID" value="KEY72747.1"/>
    <property type="molecule type" value="Genomic_DNA"/>
</dbReference>
<gene>
    <name evidence="2" type="ORF">S7711_10582</name>
</gene>
<feature type="transmembrane region" description="Helical" evidence="1">
    <location>
        <begin position="12"/>
        <end position="32"/>
    </location>
</feature>
<keyword evidence="3" id="KW-1185">Reference proteome</keyword>
<keyword evidence="1" id="KW-0812">Transmembrane</keyword>
<accession>A0A084B5B8</accession>
<dbReference type="Proteomes" id="UP000028045">
    <property type="component" value="Unassembled WGS sequence"/>
</dbReference>
<dbReference type="HOGENOM" id="CLU_080238_0_0_1"/>
<keyword evidence="1" id="KW-0472">Membrane</keyword>
<evidence type="ECO:0000313" key="2">
    <source>
        <dbReference type="EMBL" id="KEY72747.1"/>
    </source>
</evidence>
<sequence>MPYSLQSVSLGLAAISVAGLAVSLVVVVRRVSHQTASSRGRRLPKSSSYQPLQDLHLPASIPQDVRSVDSDWVLAHERVISRPVPAAALAHPFSASTPAQPSELLKAYARAVHVTFSWTPTGLILRSVIKDRAARRSFDTDYLQALDFDIGDRVNGAYTVVYHGAGGVEGSERLELALDPPAGYTGPQPRGLIVAEVAPAQQGLVFVNETWMWRKENEKKTLIETPVSAWIHEVMAGWLVVNGLAAVATQKLKSS</sequence>
<dbReference type="AlphaFoldDB" id="A0A084B5B8"/>
<reference evidence="2 3" key="1">
    <citation type="journal article" date="2014" name="BMC Genomics">
        <title>Comparative genome sequencing reveals chemotype-specific gene clusters in the toxigenic black mold Stachybotrys.</title>
        <authorList>
            <person name="Semeiks J."/>
            <person name="Borek D."/>
            <person name="Otwinowski Z."/>
            <person name="Grishin N.V."/>
        </authorList>
    </citation>
    <scope>NUCLEOTIDE SEQUENCE [LARGE SCALE GENOMIC DNA]</scope>
    <source>
        <strain evidence="3">CBS 109288 / IBT 7711</strain>
    </source>
</reference>